<keyword evidence="2" id="KW-1185">Reference proteome</keyword>
<evidence type="ECO:0000313" key="2">
    <source>
        <dbReference type="Proteomes" id="UP000284605"/>
    </source>
</evidence>
<protein>
    <recommendedName>
        <fullName evidence="3">Molecular chaperone</fullName>
    </recommendedName>
</protein>
<dbReference type="EMBL" id="QYUK01000011">
    <property type="protein sequence ID" value="RJF87813.1"/>
    <property type="molecule type" value="Genomic_DNA"/>
</dbReference>
<organism evidence="1 2">
    <name type="scientific">Oleomonas cavernae</name>
    <dbReference type="NCBI Taxonomy" id="2320859"/>
    <lineage>
        <taxon>Bacteria</taxon>
        <taxon>Pseudomonadati</taxon>
        <taxon>Pseudomonadota</taxon>
        <taxon>Alphaproteobacteria</taxon>
        <taxon>Acetobacterales</taxon>
        <taxon>Acetobacteraceae</taxon>
        <taxon>Oleomonas</taxon>
    </lineage>
</organism>
<gene>
    <name evidence="1" type="ORF">D3874_12910</name>
</gene>
<dbReference type="Proteomes" id="UP000284605">
    <property type="component" value="Unassembled WGS sequence"/>
</dbReference>
<name>A0A418WCQ8_9PROT</name>
<evidence type="ECO:0008006" key="3">
    <source>
        <dbReference type="Google" id="ProtNLM"/>
    </source>
</evidence>
<comment type="caution">
    <text evidence="1">The sequence shown here is derived from an EMBL/GenBank/DDBJ whole genome shotgun (WGS) entry which is preliminary data.</text>
</comment>
<dbReference type="RefSeq" id="WP_119778449.1">
    <property type="nucleotide sequence ID" value="NZ_QYUK01000011.1"/>
</dbReference>
<dbReference type="AlphaFoldDB" id="A0A418WCQ8"/>
<sequence>MLRRPALLIVLVALAGQIGTDGARAQMALNEVVVEFQPGALPREDIEVTNTGEENLYLQVEPREVLARGRTGRSASSVPIPTISACWSARPAG</sequence>
<accession>A0A418WCQ8</accession>
<reference evidence="1 2" key="1">
    <citation type="submission" date="2018-09" db="EMBL/GenBank/DDBJ databases">
        <authorList>
            <person name="Zhu H."/>
        </authorList>
    </citation>
    <scope>NUCLEOTIDE SEQUENCE [LARGE SCALE GENOMIC DNA]</scope>
    <source>
        <strain evidence="1 2">K1W22B-8</strain>
    </source>
</reference>
<evidence type="ECO:0000313" key="1">
    <source>
        <dbReference type="EMBL" id="RJF87813.1"/>
    </source>
</evidence>
<proteinExistence type="predicted"/>